<organism evidence="7 8">
    <name type="scientific">Macrostomum lignano</name>
    <dbReference type="NCBI Taxonomy" id="282301"/>
    <lineage>
        <taxon>Eukaryota</taxon>
        <taxon>Metazoa</taxon>
        <taxon>Spiralia</taxon>
        <taxon>Lophotrochozoa</taxon>
        <taxon>Platyhelminthes</taxon>
        <taxon>Rhabditophora</taxon>
        <taxon>Macrostomorpha</taxon>
        <taxon>Macrostomida</taxon>
        <taxon>Macrostomidae</taxon>
        <taxon>Macrostomum</taxon>
    </lineage>
</organism>
<feature type="repeat" description="ANK" evidence="3">
    <location>
        <begin position="1136"/>
        <end position="1168"/>
    </location>
</feature>
<dbReference type="Gene3D" id="1.10.510.10">
    <property type="entry name" value="Transferase(Phosphotransferase) domain 1"/>
    <property type="match status" value="1"/>
</dbReference>
<dbReference type="PROSITE" id="PS50297">
    <property type="entry name" value="ANK_REP_REGION"/>
    <property type="match status" value="12"/>
</dbReference>
<evidence type="ECO:0000256" key="4">
    <source>
        <dbReference type="PROSITE-ProRule" id="PRU10141"/>
    </source>
</evidence>
<dbReference type="EMBL" id="NIVC01002094">
    <property type="protein sequence ID" value="PAA60914.1"/>
    <property type="molecule type" value="Genomic_DNA"/>
</dbReference>
<dbReference type="InterPro" id="IPR002110">
    <property type="entry name" value="Ankyrin_rpt"/>
</dbReference>
<feature type="repeat" description="ANK" evidence="3">
    <location>
        <begin position="1400"/>
        <end position="1432"/>
    </location>
</feature>
<dbReference type="STRING" id="282301.A0A267EIZ3"/>
<feature type="repeat" description="ANK" evidence="3">
    <location>
        <begin position="1070"/>
        <end position="1102"/>
    </location>
</feature>
<sequence length="2085" mass="232889">MSETDGANAGATASTTADSKILESAAADGKLEMVQGIFEYIKEDKSAIEMCLRAAERAGHRGHRGVMNFLVEKAQELRQTDHRETNPAGRTRSRPEGPPLLERWDAVRLIGRGGFAEVHEVRTDTGVTCAAKTLRLPVQLGDELPSVSTEIHRAIESERNLCGLRHPNIVRFLHIAQPEPATVVVFMELLDGRSLERFIDNKPLDELTIRDFSEQICRALLYLHSRQPPVIHRDINCSNIIVCADNTRIKLIDFGLSIKLEHSVSHMSASTQAPKGTLNFMAPELLGAGESDSVQYSRESDIWAFGCSVFQMASGARPFKGNQSVHQVASKIANSGAPALPDGRSAELRDFYSRCTAKDRRKRKSAQELLGHEFLTQSTQSLSDDSQQDRHLSEELHQLLSKAGFTGQRAKCQQRLADWLEGVARDLTQDDRQMTGSFAEGWGNSLVQVNGRTAVDSDIDWTVLVAGQQFHLEGGCEGSKDSCRDATQLQVTEGHAQVAVRAGSQPVVTATACGVRPAQDTCHAIECCSSFCEDRIIKTFPFSGPVHLVRATRPSSTNELRVSFSFQEKDIMRQLSTVQGQLFTLIKFIFKRHLPLTLDTPGLKTYHAKTLLFRMLKKHGTNPKLEAWQPHNLIALLKESLDMMLSFIDSSSSPDECMPHFFMPDAPLYFKNAGIGGDFDNTKARVRDRLLELRSDIGGVAEQLRRHVRPLQSEKFYFHPFTLLPLTAPPAVTEIRKQSEYPEFYYNFADVYSVVHQCVSELQSESSNKDTLMRQLSLLHKLQWCKCAALCMTAMAHLKFGEPEKAERLAMELQRHQVESGLKPQDIRDESKWLRNKIKLPADSDWAWRFCLPCDSPPRFPFLPEFTQTLFTARLSQPLSSHLYVNFRCLSWSLQAELLRNRELEIKLEDWKRELKEDPDLEELLTLAHYSDCREHVELSLQQMEMIEKERRVAMETQDEENIGWLRQKLERLNDAEVRVAKTQADVNLQRNSGESPLYIASEQEILEAVMFENEAKISRYLQTPSNVDRLLSINEITFSPLHFACEIGKEKIVEMFARAQADVNLQEVHGCSPLFIASECGHHQVVSSLIKAQADVNLQRNDGCSPLYIASGCGHHQVVSSLIKAQADVNLQRNDGCSPLYIASECGHHQVVSSLIKAQADVNLQRNDGCSPLYIASGCGHHQVVSSLIKAQADVNLQEVDGCSPLYIASGKGHHQVVSSLIKAQADVNLQEVDGCSPLFIASGCGHHQVVSSLIKAQADVNLQRNDGCSPLYIASGCGHHQVVSSLIKAQADVNLQRNDGCSPLYIASECGHHQVVSSLIKAQADVNLQRNDGCSPLYIASGCGHHQVVSSLIKAQADVNLQRNDGCSPLYIASGKGHHQVVSSLIKAQANVNLQRNDGCSPLFIASWNGHHQVVSSLIKAKADVNLQRNDGCSPLYIASQRGQHQVVSTLIKAQADAIGVHIDSQELAKSTFAVKEPPKLLDFGCSPSDSELSHQLHSALEQSGFTESRAALQSAAADVLQQILRSRLNYDNFFVIGSYSEGWGNSLTTLDGRTDSNSDIDVMCLIPGREYHQRGLCECDGAPEQHEFVNGHIQCSGFASNPADATDGCTLRPALDNVSACRLCRYPPIAPLLPNRVSNIPHSVLEALRKVLTSASSPCHVVHAASPDRGGEELRVSTSFLENRMLRSLSTLQGQLFVTLKYLVKKVICHKNGFNQQGLKSYHVKTITFRMVDETPVEQWKTENLVSLTRQTLQMLLDCVEKSREQDRQTPDTPDRSRGRIMKHFFLSDAAIYLKGADKERADQHLDGIMSTLRTVIDRLPQLLQQFIGSLRPVSDSGTFYFHPFLILPDLRPKPLTKSSALEYYQIYDVVRECLVRLSHSDCSQRSQESLTELISRLPDCVLSAREALRVLACLKFGYRGTAERIVSFCSGHSVSRGIAWSREKSATEATVEFVMRDLSSRDSAWKFCFKFDQRPKLEFLSGALRECFPLRLSSIDDHFYMNFDALLWALRLELRTDGEARAQDWIRDVAKREDSDEQELLVAAFYSSNPEQLQEMMNKLKMMGAYSLDWLKAGIQEKWCF</sequence>
<accession>A0A267EIZ3</accession>
<dbReference type="PROSITE" id="PS00107">
    <property type="entry name" value="PROTEIN_KINASE_ATP"/>
    <property type="match status" value="1"/>
</dbReference>
<dbReference type="SUPFAM" id="SSF48403">
    <property type="entry name" value="Ankyrin repeat"/>
    <property type="match status" value="2"/>
</dbReference>
<dbReference type="PROSITE" id="PS50088">
    <property type="entry name" value="ANK_REPEAT"/>
    <property type="match status" value="13"/>
</dbReference>
<dbReference type="PROSITE" id="PS50011">
    <property type="entry name" value="PROTEIN_KINASE_DOM"/>
    <property type="match status" value="1"/>
</dbReference>
<feature type="repeat" description="ANK" evidence="3">
    <location>
        <begin position="1268"/>
        <end position="1300"/>
    </location>
</feature>
<feature type="repeat" description="ANK" evidence="3">
    <location>
        <begin position="1202"/>
        <end position="1234"/>
    </location>
</feature>
<feature type="repeat" description="ANK" evidence="3">
    <location>
        <begin position="1169"/>
        <end position="1201"/>
    </location>
</feature>
<feature type="repeat" description="ANK" evidence="3">
    <location>
        <begin position="1235"/>
        <end position="1267"/>
    </location>
</feature>
<feature type="repeat" description="ANK" evidence="3">
    <location>
        <begin position="1367"/>
        <end position="1399"/>
    </location>
</feature>
<feature type="repeat" description="ANK" evidence="3">
    <location>
        <begin position="1037"/>
        <end position="1069"/>
    </location>
</feature>
<dbReference type="InterPro" id="IPR011009">
    <property type="entry name" value="Kinase-like_dom_sf"/>
</dbReference>
<keyword evidence="1" id="KW-0677">Repeat</keyword>
<evidence type="ECO:0000256" key="2">
    <source>
        <dbReference type="ARBA" id="ARBA00023043"/>
    </source>
</evidence>
<gene>
    <name evidence="7" type="ORF">BOX15_Mlig004850g1</name>
</gene>
<dbReference type="InterPro" id="IPR000719">
    <property type="entry name" value="Prot_kinase_dom"/>
</dbReference>
<dbReference type="GO" id="GO:0004672">
    <property type="term" value="F:protein kinase activity"/>
    <property type="evidence" value="ECO:0007669"/>
    <property type="project" value="InterPro"/>
</dbReference>
<feature type="repeat" description="ANK" evidence="3">
    <location>
        <begin position="1334"/>
        <end position="1366"/>
    </location>
</feature>
<feature type="repeat" description="ANK" evidence="3">
    <location>
        <begin position="1433"/>
        <end position="1459"/>
    </location>
</feature>
<evidence type="ECO:0000313" key="7">
    <source>
        <dbReference type="EMBL" id="PAA60914.1"/>
    </source>
</evidence>
<evidence type="ECO:0000256" key="5">
    <source>
        <dbReference type="SAM" id="MobiDB-lite"/>
    </source>
</evidence>
<proteinExistence type="predicted"/>
<dbReference type="SUPFAM" id="SSF56112">
    <property type="entry name" value="Protein kinase-like (PK-like)"/>
    <property type="match status" value="1"/>
</dbReference>
<keyword evidence="8" id="KW-1185">Reference proteome</keyword>
<dbReference type="InterPro" id="IPR017441">
    <property type="entry name" value="Protein_kinase_ATP_BS"/>
</dbReference>
<comment type="caution">
    <text evidence="7">The sequence shown here is derived from an EMBL/GenBank/DDBJ whole genome shotgun (WGS) entry which is preliminary data.</text>
</comment>
<feature type="repeat" description="ANK" evidence="3">
    <location>
        <begin position="1103"/>
        <end position="1135"/>
    </location>
</feature>
<dbReference type="SMART" id="SM00248">
    <property type="entry name" value="ANK"/>
    <property type="match status" value="14"/>
</dbReference>
<dbReference type="Gene3D" id="1.10.1410.40">
    <property type="match status" value="2"/>
</dbReference>
<dbReference type="InterPro" id="IPR050745">
    <property type="entry name" value="Multifunctional_regulatory"/>
</dbReference>
<dbReference type="OrthoDB" id="20872at2759"/>
<keyword evidence="4" id="KW-0547">Nucleotide-binding</keyword>
<dbReference type="InterPro" id="IPR036770">
    <property type="entry name" value="Ankyrin_rpt-contain_sf"/>
</dbReference>
<dbReference type="PANTHER" id="PTHR24189:SF50">
    <property type="entry name" value="ANKYRIN REPEAT AND SOCS BOX PROTEIN 2"/>
    <property type="match status" value="1"/>
</dbReference>
<feature type="compositionally biased region" description="Basic and acidic residues" evidence="5">
    <location>
        <begin position="76"/>
        <end position="85"/>
    </location>
</feature>
<dbReference type="Proteomes" id="UP000215902">
    <property type="component" value="Unassembled WGS sequence"/>
</dbReference>
<dbReference type="Gene3D" id="1.25.40.20">
    <property type="entry name" value="Ankyrin repeat-containing domain"/>
    <property type="match status" value="3"/>
</dbReference>
<feature type="domain" description="Protein kinase" evidence="6">
    <location>
        <begin position="104"/>
        <end position="375"/>
    </location>
</feature>
<reference evidence="7 8" key="1">
    <citation type="submission" date="2017-06" db="EMBL/GenBank/DDBJ databases">
        <title>A platform for efficient transgenesis in Macrostomum lignano, a flatworm model organism for stem cell research.</title>
        <authorList>
            <person name="Berezikov E."/>
        </authorList>
    </citation>
    <scope>NUCLEOTIDE SEQUENCE [LARGE SCALE GENOMIC DNA]</scope>
    <source>
        <strain evidence="7">DV1</strain>
        <tissue evidence="7">Whole organism</tissue>
    </source>
</reference>
<keyword evidence="4" id="KW-0067">ATP-binding</keyword>
<name>A0A267EIZ3_9PLAT</name>
<feature type="repeat" description="ANK" evidence="3">
    <location>
        <begin position="1301"/>
        <end position="1333"/>
    </location>
</feature>
<dbReference type="GO" id="GO:0005524">
    <property type="term" value="F:ATP binding"/>
    <property type="evidence" value="ECO:0007669"/>
    <property type="project" value="UniProtKB-UniRule"/>
</dbReference>
<protein>
    <recommendedName>
        <fullName evidence="6">Protein kinase domain-containing protein</fullName>
    </recommendedName>
</protein>
<feature type="binding site" evidence="4">
    <location>
        <position position="132"/>
    </location>
    <ligand>
        <name>ATP</name>
        <dbReference type="ChEBI" id="CHEBI:30616"/>
    </ligand>
</feature>
<evidence type="ECO:0000256" key="1">
    <source>
        <dbReference type="ARBA" id="ARBA00022737"/>
    </source>
</evidence>
<keyword evidence="2 3" id="KW-0040">ANK repeat</keyword>
<dbReference type="Pfam" id="PF00023">
    <property type="entry name" value="Ank"/>
    <property type="match status" value="3"/>
</dbReference>
<dbReference type="Pfam" id="PF00069">
    <property type="entry name" value="Pkinase"/>
    <property type="match status" value="1"/>
</dbReference>
<dbReference type="Pfam" id="PF12796">
    <property type="entry name" value="Ank_2"/>
    <property type="match status" value="3"/>
</dbReference>
<evidence type="ECO:0000259" key="6">
    <source>
        <dbReference type="PROSITE" id="PS50011"/>
    </source>
</evidence>
<feature type="region of interest" description="Disordered" evidence="5">
    <location>
        <begin position="76"/>
        <end position="99"/>
    </location>
</feature>
<evidence type="ECO:0000256" key="3">
    <source>
        <dbReference type="PROSITE-ProRule" id="PRU00023"/>
    </source>
</evidence>
<dbReference type="PANTHER" id="PTHR24189">
    <property type="entry name" value="MYOTROPHIN"/>
    <property type="match status" value="1"/>
</dbReference>
<dbReference type="GO" id="GO:0005737">
    <property type="term" value="C:cytoplasm"/>
    <property type="evidence" value="ECO:0007669"/>
    <property type="project" value="TreeGrafter"/>
</dbReference>
<dbReference type="GO" id="GO:0005634">
    <property type="term" value="C:nucleus"/>
    <property type="evidence" value="ECO:0007669"/>
    <property type="project" value="TreeGrafter"/>
</dbReference>
<evidence type="ECO:0000313" key="8">
    <source>
        <dbReference type="Proteomes" id="UP000215902"/>
    </source>
</evidence>